<name>A0A9W8A9F3_9FUNG</name>
<dbReference type="AlphaFoldDB" id="A0A9W8A9F3"/>
<dbReference type="InterPro" id="IPR027951">
    <property type="entry name" value="Nepro_N"/>
</dbReference>
<comment type="caution">
    <text evidence="2">The sequence shown here is derived from an EMBL/GenBank/DDBJ whole genome shotgun (WGS) entry which is preliminary data.</text>
</comment>
<sequence>MQDTDHIRSRRAPPFPGLAHEELDAKVISQLAGPLTDELPQVTLQSAGQARKALAPLLPLCQQVNRPLFWRETVVLKQLAYRNRNAHLTTVHFRKLHAVFRDIKLVQANDVNVILTILAPTLASLVESNTVPALLPSRFFLVSLNVRFARLILVLKHLIEDAAVAYQAFFLLLSRGTFMSLAVVVISSLSRLQSQARLWILEMEKAYDLIMTQLTFYKVRLQSLALIGPTVA</sequence>
<proteinExistence type="predicted"/>
<gene>
    <name evidence="2" type="ORF">IWQ60_003834</name>
</gene>
<reference evidence="2" key="1">
    <citation type="submission" date="2022-07" db="EMBL/GenBank/DDBJ databases">
        <title>Phylogenomic reconstructions and comparative analyses of Kickxellomycotina fungi.</title>
        <authorList>
            <person name="Reynolds N.K."/>
            <person name="Stajich J.E."/>
            <person name="Barry K."/>
            <person name="Grigoriev I.V."/>
            <person name="Crous P."/>
            <person name="Smith M.E."/>
        </authorList>
    </citation>
    <scope>NUCLEOTIDE SEQUENCE</scope>
    <source>
        <strain evidence="2">RSA 861</strain>
    </source>
</reference>
<dbReference type="EMBL" id="JANBPT010000172">
    <property type="protein sequence ID" value="KAJ1926390.1"/>
    <property type="molecule type" value="Genomic_DNA"/>
</dbReference>
<dbReference type="Proteomes" id="UP001150569">
    <property type="component" value="Unassembled WGS sequence"/>
</dbReference>
<feature type="domain" description="Nucleolus and neural progenitor protein-like N-terminal" evidence="1">
    <location>
        <begin position="60"/>
        <end position="208"/>
    </location>
</feature>
<dbReference type="Pfam" id="PF14780">
    <property type="entry name" value="NEPRO_N"/>
    <property type="match status" value="1"/>
</dbReference>
<dbReference type="OrthoDB" id="114080at2759"/>
<evidence type="ECO:0000313" key="3">
    <source>
        <dbReference type="Proteomes" id="UP001150569"/>
    </source>
</evidence>
<organism evidence="2 3">
    <name type="scientific">Tieghemiomyces parasiticus</name>
    <dbReference type="NCBI Taxonomy" id="78921"/>
    <lineage>
        <taxon>Eukaryota</taxon>
        <taxon>Fungi</taxon>
        <taxon>Fungi incertae sedis</taxon>
        <taxon>Zoopagomycota</taxon>
        <taxon>Kickxellomycotina</taxon>
        <taxon>Dimargaritomycetes</taxon>
        <taxon>Dimargaritales</taxon>
        <taxon>Dimargaritaceae</taxon>
        <taxon>Tieghemiomyces</taxon>
    </lineage>
</organism>
<evidence type="ECO:0000259" key="1">
    <source>
        <dbReference type="Pfam" id="PF14780"/>
    </source>
</evidence>
<protein>
    <recommendedName>
        <fullName evidence="1">Nucleolus and neural progenitor protein-like N-terminal domain-containing protein</fullName>
    </recommendedName>
</protein>
<keyword evidence="3" id="KW-1185">Reference proteome</keyword>
<accession>A0A9W8A9F3</accession>
<evidence type="ECO:0000313" key="2">
    <source>
        <dbReference type="EMBL" id="KAJ1926390.1"/>
    </source>
</evidence>